<gene>
    <name evidence="2" type="ORF">COI65_29655</name>
</gene>
<accession>A0A2C5PBY3</accession>
<reference evidence="2 3" key="1">
    <citation type="submission" date="2017-09" db="EMBL/GenBank/DDBJ databases">
        <title>Large-scale bioinformatics analysis of Bacillus genomes uncovers conserved roles of natural products in bacterial physiology.</title>
        <authorList>
            <consortium name="Agbiome Team Llc"/>
            <person name="Bleich R.M."/>
            <person name="Grubbs K.J."/>
            <person name="Santa Maria K.C."/>
            <person name="Allen S.E."/>
            <person name="Farag S."/>
            <person name="Shank E.A."/>
            <person name="Bowers A."/>
        </authorList>
    </citation>
    <scope>NUCLEOTIDE SEQUENCE [LARGE SCALE GENOMIC DNA]</scope>
    <source>
        <strain evidence="2 3">AFS029838</strain>
    </source>
</reference>
<feature type="chain" id="PRO_5012744836" evidence="1">
    <location>
        <begin position="29"/>
        <end position="246"/>
    </location>
</feature>
<dbReference type="RefSeq" id="WP_098624839.1">
    <property type="nucleotide sequence ID" value="NZ_NUUQ01000088.1"/>
</dbReference>
<dbReference type="AlphaFoldDB" id="A0A2C5PBY3"/>
<organism evidence="2 3">
    <name type="scientific">Bacillus wiedmannii</name>
    <dbReference type="NCBI Taxonomy" id="1890302"/>
    <lineage>
        <taxon>Bacteria</taxon>
        <taxon>Bacillati</taxon>
        <taxon>Bacillota</taxon>
        <taxon>Bacilli</taxon>
        <taxon>Bacillales</taxon>
        <taxon>Bacillaceae</taxon>
        <taxon>Bacillus</taxon>
        <taxon>Bacillus cereus group</taxon>
    </lineage>
</organism>
<comment type="caution">
    <text evidence="2">The sequence shown here is derived from an EMBL/GenBank/DDBJ whole genome shotgun (WGS) entry which is preliminary data.</text>
</comment>
<sequence length="246" mass="28514">MFSKQKIFIFVFLVGLIVSIFPMHSAYATTSNMPTREDVRINDIDGNPIVFGKKYILYTDRYDRNNKFGLSYERFGRTHYPIAYKTQNYYGTHKIRKGNIDYYGTPVIFSHLDSRSGSNGPSPGGGRLITNNDRVSMYMPAINKYIKAPNRGFISFTSNQRDASYMTVEKTGSNKLRLQTGSADFYYDRMGQPTDWHNANQQNSYYNVKTYFVLQPSDLAGSDANKYWGESWRFPSWNYYFVPVEN</sequence>
<dbReference type="Proteomes" id="UP000222503">
    <property type="component" value="Unassembled WGS sequence"/>
</dbReference>
<protein>
    <submittedName>
        <fullName evidence="2">Uncharacterized protein</fullName>
    </submittedName>
</protein>
<keyword evidence="1" id="KW-0732">Signal</keyword>
<feature type="signal peptide" evidence="1">
    <location>
        <begin position="1"/>
        <end position="28"/>
    </location>
</feature>
<proteinExistence type="predicted"/>
<evidence type="ECO:0000256" key="1">
    <source>
        <dbReference type="SAM" id="SignalP"/>
    </source>
</evidence>
<evidence type="ECO:0000313" key="2">
    <source>
        <dbReference type="EMBL" id="PHG55629.1"/>
    </source>
</evidence>
<dbReference type="EMBL" id="NUUQ01000088">
    <property type="protein sequence ID" value="PHG55629.1"/>
    <property type="molecule type" value="Genomic_DNA"/>
</dbReference>
<name>A0A2C5PBY3_9BACI</name>
<evidence type="ECO:0000313" key="3">
    <source>
        <dbReference type="Proteomes" id="UP000222503"/>
    </source>
</evidence>